<name>A0A1V9G5Z7_9BACT</name>
<feature type="transmembrane region" description="Helical" evidence="1">
    <location>
        <begin position="42"/>
        <end position="68"/>
    </location>
</feature>
<dbReference type="InterPro" id="IPR009937">
    <property type="entry name" value="Phage_holin_3_6"/>
</dbReference>
<gene>
    <name evidence="2" type="ORF">A3860_15580</name>
</gene>
<proteinExistence type="predicted"/>
<dbReference type="OrthoDB" id="678581at2"/>
<dbReference type="Pfam" id="PF07332">
    <property type="entry name" value="Phage_holin_3_6"/>
    <property type="match status" value="1"/>
</dbReference>
<evidence type="ECO:0008006" key="4">
    <source>
        <dbReference type="Google" id="ProtNLM"/>
    </source>
</evidence>
<keyword evidence="3" id="KW-1185">Reference proteome</keyword>
<dbReference type="AlphaFoldDB" id="A0A1V9G5Z7"/>
<evidence type="ECO:0000313" key="3">
    <source>
        <dbReference type="Proteomes" id="UP000192796"/>
    </source>
</evidence>
<feature type="transmembrane region" description="Helical" evidence="1">
    <location>
        <begin position="74"/>
        <end position="94"/>
    </location>
</feature>
<dbReference type="EMBL" id="LVYD01000013">
    <property type="protein sequence ID" value="OQP66007.1"/>
    <property type="molecule type" value="Genomic_DNA"/>
</dbReference>
<reference evidence="2 3" key="1">
    <citation type="submission" date="2016-03" db="EMBL/GenBank/DDBJ databases">
        <title>Niastella vici sp. nov., isolated from farmland soil.</title>
        <authorList>
            <person name="Chen L."/>
            <person name="Wang D."/>
            <person name="Yang S."/>
            <person name="Wang G."/>
        </authorList>
    </citation>
    <scope>NUCLEOTIDE SEQUENCE [LARGE SCALE GENOMIC DNA]</scope>
    <source>
        <strain evidence="2 3">DJ57</strain>
    </source>
</reference>
<comment type="caution">
    <text evidence="2">The sequence shown here is derived from an EMBL/GenBank/DDBJ whole genome shotgun (WGS) entry which is preliminary data.</text>
</comment>
<dbReference type="RefSeq" id="WP_081145852.1">
    <property type="nucleotide sequence ID" value="NZ_LVYD01000013.1"/>
</dbReference>
<protein>
    <recommendedName>
        <fullName evidence="4">Competence protein</fullName>
    </recommendedName>
</protein>
<accession>A0A1V9G5Z7</accession>
<keyword evidence="1" id="KW-1133">Transmembrane helix</keyword>
<organism evidence="2 3">
    <name type="scientific">Niastella vici</name>
    <dbReference type="NCBI Taxonomy" id="1703345"/>
    <lineage>
        <taxon>Bacteria</taxon>
        <taxon>Pseudomonadati</taxon>
        <taxon>Bacteroidota</taxon>
        <taxon>Chitinophagia</taxon>
        <taxon>Chitinophagales</taxon>
        <taxon>Chitinophagaceae</taxon>
        <taxon>Niastella</taxon>
    </lineage>
</organism>
<keyword evidence="1" id="KW-0812">Transmembrane</keyword>
<dbReference type="STRING" id="1703345.A3860_15580"/>
<evidence type="ECO:0000313" key="2">
    <source>
        <dbReference type="EMBL" id="OQP66007.1"/>
    </source>
</evidence>
<dbReference type="Proteomes" id="UP000192796">
    <property type="component" value="Unassembled WGS sequence"/>
</dbReference>
<sequence length="119" mass="13412">MENLNTKAANLANSVQDIAQTYYELARINVAQAGTKAVARAIIFFLFGGFILCILLLAGIGLSLYLGHLLKNAAAGYFIVALFYLLVFVVFYLLRRKIILPFIMDFIVRRIYDKTDNEL</sequence>
<keyword evidence="1" id="KW-0472">Membrane</keyword>
<evidence type="ECO:0000256" key="1">
    <source>
        <dbReference type="SAM" id="Phobius"/>
    </source>
</evidence>